<organism evidence="1 2">
    <name type="scientific">Zarea fungicola</name>
    <dbReference type="NCBI Taxonomy" id="93591"/>
    <lineage>
        <taxon>Eukaryota</taxon>
        <taxon>Fungi</taxon>
        <taxon>Dikarya</taxon>
        <taxon>Ascomycota</taxon>
        <taxon>Pezizomycotina</taxon>
        <taxon>Sordariomycetes</taxon>
        <taxon>Hypocreomycetidae</taxon>
        <taxon>Hypocreales</taxon>
        <taxon>Cordycipitaceae</taxon>
        <taxon>Zarea</taxon>
    </lineage>
</organism>
<proteinExistence type="predicted"/>
<reference evidence="1" key="1">
    <citation type="submission" date="2022-08" db="EMBL/GenBank/DDBJ databases">
        <title>Genome Sequence of Lecanicillium fungicola.</title>
        <authorList>
            <person name="Buettner E."/>
        </authorList>
    </citation>
    <scope>NUCLEOTIDE SEQUENCE</scope>
    <source>
        <strain evidence="1">Babe33</strain>
    </source>
</reference>
<dbReference type="EMBL" id="JANJQO010000026">
    <property type="protein sequence ID" value="KAJ2983517.1"/>
    <property type="molecule type" value="Genomic_DNA"/>
</dbReference>
<comment type="caution">
    <text evidence="1">The sequence shown here is derived from an EMBL/GenBank/DDBJ whole genome shotgun (WGS) entry which is preliminary data.</text>
</comment>
<name>A0ACC1NW11_9HYPO</name>
<dbReference type="Proteomes" id="UP001143910">
    <property type="component" value="Unassembled WGS sequence"/>
</dbReference>
<evidence type="ECO:0000313" key="1">
    <source>
        <dbReference type="EMBL" id="KAJ2983517.1"/>
    </source>
</evidence>
<keyword evidence="2" id="KW-1185">Reference proteome</keyword>
<gene>
    <name evidence="1" type="ORF">NQ176_g640</name>
</gene>
<protein>
    <submittedName>
        <fullName evidence="1">Uncharacterized protein</fullName>
    </submittedName>
</protein>
<evidence type="ECO:0000313" key="2">
    <source>
        <dbReference type="Proteomes" id="UP001143910"/>
    </source>
</evidence>
<sequence length="681" mass="77061">MLLPATGRYHAIYGVRCDRQLPCNTCASRGVGASCTYKTATATPANTTISVGDRIQQLDRLLRALIDEQDRQQQPNAEPCPAFCAIDTSQAASQPATESPPSQPLPTLNSNDALPRAAVRGFESPLKDTGSPAPTESGTIRQHLHGTSYVGNEHWAAVLDSISELRDQYEEEAAAMVLSSPAETQDEAQNDKPGPRLLYEPVYATKADILLSIPTRPAVDRMIARYFHAEGVIPEILHRGQFFLQYERFWQYPEATPILWIGLLFSVMCLSTQYQQLIEDSSDPALAAQESLFRQQTVFCLVLGKYTKGGDYALATMINYLNSEQQFTSKDDTTDLWLLQGTIVQIALSVGYHRDPSNFVTITPFAGEMRRRIWAVILQMDLRLSSQVGLPRLIKAEEHDTLEPRNLLDSDFDEQSLELPPSRPENEATPILYSLARMRIDKVNRLISDLVNTMQEHPYSKTMELDAKLREAEQSMPPLFQWRPLNQSLMVQPQVAMHRVLLQLAIQRQVIWLHRKYLRPSYTDACYHHSRTACVQAAKKILEFQQMIHDETVRDGLLYPVRWIFLSARMHVVYLLAITILCYYLQLAKRQQSDAAPVVSSEDSAAIFQLLRSSYFIWPRSESMHSDAHKAVAYLGHFLGLDEQPPTSAAPDNWYLDATSTLFDMPPDHMLLELDWDAYKG</sequence>
<accession>A0ACC1NW11</accession>